<dbReference type="GO" id="GO:0005886">
    <property type="term" value="C:plasma membrane"/>
    <property type="evidence" value="ECO:0007669"/>
    <property type="project" value="TreeGrafter"/>
</dbReference>
<name>A0A4U9WHX5_SERFO</name>
<feature type="transmembrane region" description="Helical" evidence="1">
    <location>
        <begin position="39"/>
        <end position="63"/>
    </location>
</feature>
<dbReference type="PANTHER" id="PTHR30199">
    <property type="entry name" value="MFS FAMILY TRANSPORTER, PREDICTED SUBSTRATE BENZOATE"/>
    <property type="match status" value="1"/>
</dbReference>
<dbReference type="AlphaFoldDB" id="A0A4U9WHX5"/>
<keyword evidence="1" id="KW-0472">Membrane</keyword>
<reference evidence="2" key="1">
    <citation type="submission" date="2019-05" db="EMBL/GenBank/DDBJ databases">
        <authorList>
            <consortium name="Pathogen Informatics"/>
        </authorList>
    </citation>
    <scope>NUCLEOTIDE SEQUENCE [LARGE SCALE GENOMIC DNA]</scope>
    <source>
        <strain evidence="2">NCTC12965</strain>
    </source>
</reference>
<accession>A0A4U9WHX5</accession>
<dbReference type="Pfam" id="PF03594">
    <property type="entry name" value="BenE"/>
    <property type="match status" value="1"/>
</dbReference>
<sequence length="93" mass="9695">MLFSALPVTLIHTIAGLALLGTIAGSLQRALQDDKQRDAAVITFLITASGLTLLNVGGCVLGADWRCTGIRYFLITTAQNALNPAIGSQRLAG</sequence>
<evidence type="ECO:0000256" key="1">
    <source>
        <dbReference type="SAM" id="Phobius"/>
    </source>
</evidence>
<dbReference type="EMBL" id="CABEEZ010000153">
    <property type="protein sequence ID" value="VTR58646.1"/>
    <property type="molecule type" value="Genomic_DNA"/>
</dbReference>
<feature type="transmembrane region" description="Helical" evidence="1">
    <location>
        <begin position="6"/>
        <end position="27"/>
    </location>
</feature>
<organism evidence="2">
    <name type="scientific">Serratia fonticola</name>
    <dbReference type="NCBI Taxonomy" id="47917"/>
    <lineage>
        <taxon>Bacteria</taxon>
        <taxon>Pseudomonadati</taxon>
        <taxon>Pseudomonadota</taxon>
        <taxon>Gammaproteobacteria</taxon>
        <taxon>Enterobacterales</taxon>
        <taxon>Yersiniaceae</taxon>
        <taxon>Serratia</taxon>
    </lineage>
</organism>
<dbReference type="PANTHER" id="PTHR30199:SF0">
    <property type="entry name" value="INNER MEMBRANE PROTEIN YDCO"/>
    <property type="match status" value="1"/>
</dbReference>
<protein>
    <submittedName>
        <fullName evidence="2">Inner membrane protein ydcO</fullName>
    </submittedName>
</protein>
<proteinExistence type="predicted"/>
<gene>
    <name evidence="2" type="primary">ydcO_1</name>
    <name evidence="2" type="ORF">NCTC12965_07764</name>
</gene>
<dbReference type="GO" id="GO:0042925">
    <property type="term" value="F:benzoate transmembrane transporter activity"/>
    <property type="evidence" value="ECO:0007669"/>
    <property type="project" value="InterPro"/>
</dbReference>
<dbReference type="InterPro" id="IPR004711">
    <property type="entry name" value="Benzoate_Transporter"/>
</dbReference>
<evidence type="ECO:0000313" key="2">
    <source>
        <dbReference type="EMBL" id="VTR58646.1"/>
    </source>
</evidence>
<keyword evidence="1" id="KW-1133">Transmembrane helix</keyword>
<keyword evidence="1" id="KW-0812">Transmembrane</keyword>